<dbReference type="EMBL" id="CP046234">
    <property type="protein sequence ID" value="WFD45955.1"/>
    <property type="molecule type" value="Genomic_DNA"/>
</dbReference>
<feature type="compositionally biased region" description="Low complexity" evidence="1">
    <location>
        <begin position="47"/>
        <end position="104"/>
    </location>
</feature>
<accession>A0ABY8EJW7</accession>
<protein>
    <submittedName>
        <fullName evidence="3">Uncharacterized protein</fullName>
    </submittedName>
</protein>
<feature type="compositionally biased region" description="Acidic residues" evidence="1">
    <location>
        <begin position="126"/>
        <end position="137"/>
    </location>
</feature>
<feature type="compositionally biased region" description="Basic residues" evidence="1">
    <location>
        <begin position="421"/>
        <end position="431"/>
    </location>
</feature>
<feature type="region of interest" description="Disordered" evidence="1">
    <location>
        <begin position="383"/>
        <end position="444"/>
    </location>
</feature>
<evidence type="ECO:0000256" key="1">
    <source>
        <dbReference type="SAM" id="MobiDB-lite"/>
    </source>
</evidence>
<keyword evidence="2" id="KW-1133">Transmembrane helix</keyword>
<name>A0ABY8EJW7_MALFU</name>
<keyword evidence="2" id="KW-0472">Membrane</keyword>
<keyword evidence="4" id="KW-1185">Reference proteome</keyword>
<evidence type="ECO:0000313" key="3">
    <source>
        <dbReference type="EMBL" id="WFD45955.1"/>
    </source>
</evidence>
<dbReference type="Proteomes" id="UP000818624">
    <property type="component" value="Chromosome 1"/>
</dbReference>
<sequence>MRRRWRAPHNHAALDARAAGERTFFGEYNPLSAFTIESDMSSWRPAGQTSSRGSSRGQRGSDSSTDAGNDSSRAGSGRRSSSSSSRATRTSSSRSRASPTSTSSQGGGARSSSSRHRSSSRRSGSNDDDDDDNDDDSTSSYPSLSSANDFGSASTVQSLTPVYGVSSSSSSAVPTIAGNNASSSGTGVGGSDLSVGAVVGIAVGGAAGLALFALIALLIARWASTEHEKQEREIMQQPYTPPTMSEYNMPPNNSNLSFAPSYDPYAEPMHPATYEGYYAGNGYAYRDPISEAAAQIQVPAPVAQPDINASYVPGQPVDGMQAQAIDGAATVPKRRLRKKRESREDNWVDAEIDPVTDYGADPYRTAGVGTQWTSPEEIEALAHRAPSEGPHSFPSSSELTSEKQDYDDEVPVYQLDTSSERRRRRRRRAASSHRTPNSEWSQDMLDAVPASQGYSRSLYDATEDTTTLSELPYAKSSTRSRRAARDLNPAHDIDLDATLAVENLRAERGHAPRSHQDFY</sequence>
<evidence type="ECO:0000256" key="2">
    <source>
        <dbReference type="SAM" id="Phobius"/>
    </source>
</evidence>
<feature type="transmembrane region" description="Helical" evidence="2">
    <location>
        <begin position="193"/>
        <end position="220"/>
    </location>
</feature>
<evidence type="ECO:0000313" key="4">
    <source>
        <dbReference type="Proteomes" id="UP000818624"/>
    </source>
</evidence>
<reference evidence="3 4" key="1">
    <citation type="journal article" date="2020" name="Elife">
        <title>Loss of centromere function drives karyotype evolution in closely related Malassezia species.</title>
        <authorList>
            <person name="Sankaranarayanan S.R."/>
            <person name="Ianiri G."/>
            <person name="Coelho M.A."/>
            <person name="Reza M.H."/>
            <person name="Thimmappa B.C."/>
            <person name="Ganguly P."/>
            <person name="Vadnala R.N."/>
            <person name="Sun S."/>
            <person name="Siddharthan R."/>
            <person name="Tellgren-Roth C."/>
            <person name="Dawson T.L."/>
            <person name="Heitman J."/>
            <person name="Sanyal K."/>
        </authorList>
    </citation>
    <scope>NUCLEOTIDE SEQUENCE [LARGE SCALE GENOMIC DNA]</scope>
    <source>
        <strain evidence="3">CBS14141</strain>
    </source>
</reference>
<keyword evidence="2" id="KW-0812">Transmembrane</keyword>
<gene>
    <name evidence="3" type="ORF">GLX27_000582</name>
</gene>
<feature type="compositionally biased region" description="Polar residues" evidence="1">
    <location>
        <begin position="432"/>
        <end position="441"/>
    </location>
</feature>
<organism evidence="3 4">
    <name type="scientific">Malassezia furfur</name>
    <name type="common">Pityriasis versicolor infection agent</name>
    <name type="synonym">Pityrosporum furfur</name>
    <dbReference type="NCBI Taxonomy" id="55194"/>
    <lineage>
        <taxon>Eukaryota</taxon>
        <taxon>Fungi</taxon>
        <taxon>Dikarya</taxon>
        <taxon>Basidiomycota</taxon>
        <taxon>Ustilaginomycotina</taxon>
        <taxon>Malasseziomycetes</taxon>
        <taxon>Malasseziales</taxon>
        <taxon>Malasseziaceae</taxon>
        <taxon>Malassezia</taxon>
    </lineage>
</organism>
<feature type="region of interest" description="Disordered" evidence="1">
    <location>
        <begin position="39"/>
        <end position="152"/>
    </location>
</feature>
<proteinExistence type="predicted"/>